<comment type="similarity">
    <text evidence="1">Belongs to the short-chain dehydrogenases/reductases (SDR) family.</text>
</comment>
<accession>A0A066ZNQ1</accession>
<gene>
    <name evidence="3" type="ORF">EI16_02125</name>
</gene>
<dbReference type="STRING" id="28885.EI16_02125"/>
<dbReference type="PANTHER" id="PTHR44196:SF4">
    <property type="entry name" value="SHORT CHAIN DEHYDROGENASE"/>
    <property type="match status" value="1"/>
</dbReference>
<evidence type="ECO:0000256" key="1">
    <source>
        <dbReference type="ARBA" id="ARBA00006484"/>
    </source>
</evidence>
<comment type="caution">
    <text evidence="3">The sequence shown here is derived from an EMBL/GenBank/DDBJ whole genome shotgun (WGS) entry which is preliminary data.</text>
</comment>
<evidence type="ECO:0000256" key="2">
    <source>
        <dbReference type="ARBA" id="ARBA00023002"/>
    </source>
</evidence>
<evidence type="ECO:0000313" key="4">
    <source>
        <dbReference type="Proteomes" id="UP000027341"/>
    </source>
</evidence>
<dbReference type="SUPFAM" id="SSF51735">
    <property type="entry name" value="NAD(P)-binding Rossmann-fold domains"/>
    <property type="match status" value="1"/>
</dbReference>
<dbReference type="RefSeq" id="WP_029908926.1">
    <property type="nucleotide sequence ID" value="NZ_AP020335.1"/>
</dbReference>
<dbReference type="InterPro" id="IPR002347">
    <property type="entry name" value="SDR_fam"/>
</dbReference>
<keyword evidence="2" id="KW-0560">Oxidoreductase</keyword>
<dbReference type="PANTHER" id="PTHR44196">
    <property type="entry name" value="DEHYDROGENASE/REDUCTASE SDR FAMILY MEMBER 7B"/>
    <property type="match status" value="1"/>
</dbReference>
<sequence>MSTYLITGAAQGLGRALALGLASNNNNLILFDKDLEALNLVYDELTTKGDCEPALFPMDLLGANIDHYGQLQETLRSEYGQLDGVFLNAAILPAFTPIEFFDYKQWYEVLHTNLNANFHLIQQCLPLMKNGETTSQLVAILDQDTESHPAYYGAYGVAKAGLEQLMVTTAFENPSDNIDFYNAKLGAFQSATRSRQFPSEDPTLLPTAEAMANHLLQIVLEGLHSEDISKLNDDAAQSSD</sequence>
<protein>
    <submittedName>
        <fullName evidence="3">Short-chain dehydrogenase</fullName>
    </submittedName>
</protein>
<evidence type="ECO:0000313" key="3">
    <source>
        <dbReference type="EMBL" id="KDN95127.1"/>
    </source>
</evidence>
<reference evidence="3 4" key="1">
    <citation type="submission" date="2014-04" db="EMBL/GenBank/DDBJ databases">
        <title>Draft genome sequence of Hydrogenovibrio marinus MH-110, a model organism for aerobic H2 metabolism.</title>
        <authorList>
            <person name="Cha H.J."/>
            <person name="Jo B.H."/>
            <person name="Hwang B.H."/>
        </authorList>
    </citation>
    <scope>NUCLEOTIDE SEQUENCE [LARGE SCALE GENOMIC DNA]</scope>
    <source>
        <strain evidence="3 4">MH-110</strain>
    </source>
</reference>
<dbReference type="Pfam" id="PF00106">
    <property type="entry name" value="adh_short"/>
    <property type="match status" value="1"/>
</dbReference>
<organism evidence="3 4">
    <name type="scientific">Hydrogenovibrio marinus</name>
    <dbReference type="NCBI Taxonomy" id="28885"/>
    <lineage>
        <taxon>Bacteria</taxon>
        <taxon>Pseudomonadati</taxon>
        <taxon>Pseudomonadota</taxon>
        <taxon>Gammaproteobacteria</taxon>
        <taxon>Thiotrichales</taxon>
        <taxon>Piscirickettsiaceae</taxon>
        <taxon>Hydrogenovibrio</taxon>
    </lineage>
</organism>
<proteinExistence type="inferred from homology"/>
<dbReference type="AlphaFoldDB" id="A0A066ZNQ1"/>
<keyword evidence="4" id="KW-1185">Reference proteome</keyword>
<dbReference type="GO" id="GO:0016020">
    <property type="term" value="C:membrane"/>
    <property type="evidence" value="ECO:0007669"/>
    <property type="project" value="TreeGrafter"/>
</dbReference>
<dbReference type="Gene3D" id="3.40.50.720">
    <property type="entry name" value="NAD(P)-binding Rossmann-like Domain"/>
    <property type="match status" value="1"/>
</dbReference>
<dbReference type="GO" id="GO:0016491">
    <property type="term" value="F:oxidoreductase activity"/>
    <property type="evidence" value="ECO:0007669"/>
    <property type="project" value="UniProtKB-KW"/>
</dbReference>
<dbReference type="PRINTS" id="PR00081">
    <property type="entry name" value="GDHRDH"/>
</dbReference>
<name>A0A066ZNQ1_HYDMR</name>
<dbReference type="EMBL" id="JMIU01000001">
    <property type="protein sequence ID" value="KDN95127.1"/>
    <property type="molecule type" value="Genomic_DNA"/>
</dbReference>
<dbReference type="InterPro" id="IPR036291">
    <property type="entry name" value="NAD(P)-bd_dom_sf"/>
</dbReference>
<dbReference type="Proteomes" id="UP000027341">
    <property type="component" value="Unassembled WGS sequence"/>
</dbReference>